<dbReference type="InterPro" id="IPR042432">
    <property type="entry name" value="Coa1_fungi"/>
</dbReference>
<dbReference type="STRING" id="78410.A0A0P7BRC5"/>
<dbReference type="OrthoDB" id="2100652at2759"/>
<comment type="caution">
    <text evidence="2">The sequence shown here is derived from an EMBL/GenBank/DDBJ whole genome shotgun (WGS) entry which is preliminary data.</text>
</comment>
<dbReference type="AlphaFoldDB" id="A0A0P7BRC5"/>
<dbReference type="PANTHER" id="PTHR28523">
    <property type="entry name" value="CYTOCHROME C OXIDASE ASSEMBLY FACTOR 1"/>
    <property type="match status" value="1"/>
</dbReference>
<evidence type="ECO:0008006" key="4">
    <source>
        <dbReference type="Google" id="ProtNLM"/>
    </source>
</evidence>
<accession>A0A0P7BRC5</accession>
<dbReference type="Proteomes" id="UP000050424">
    <property type="component" value="Unassembled WGS sequence"/>
</dbReference>
<evidence type="ECO:0000313" key="3">
    <source>
        <dbReference type="Proteomes" id="UP000050424"/>
    </source>
</evidence>
<evidence type="ECO:0000256" key="1">
    <source>
        <dbReference type="SAM" id="MobiDB-lite"/>
    </source>
</evidence>
<dbReference type="InterPro" id="IPR014807">
    <property type="entry name" value="Coa1"/>
</dbReference>
<feature type="region of interest" description="Disordered" evidence="1">
    <location>
        <begin position="194"/>
        <end position="220"/>
    </location>
</feature>
<reference evidence="2 3" key="1">
    <citation type="submission" date="2015-09" db="EMBL/GenBank/DDBJ databases">
        <title>Draft genome of a European isolate of the apple canker pathogen Neonectria ditissima.</title>
        <authorList>
            <person name="Gomez-Cortecero A."/>
            <person name="Harrison R.J."/>
            <person name="Armitage A.D."/>
        </authorList>
    </citation>
    <scope>NUCLEOTIDE SEQUENCE [LARGE SCALE GENOMIC DNA]</scope>
    <source>
        <strain evidence="2 3">R09/05</strain>
    </source>
</reference>
<proteinExistence type="predicted"/>
<evidence type="ECO:0000313" key="2">
    <source>
        <dbReference type="EMBL" id="KPM43371.1"/>
    </source>
</evidence>
<dbReference type="EMBL" id="LKCW01000034">
    <property type="protein sequence ID" value="KPM43371.1"/>
    <property type="molecule type" value="Genomic_DNA"/>
</dbReference>
<organism evidence="2 3">
    <name type="scientific">Neonectria ditissima</name>
    <dbReference type="NCBI Taxonomy" id="78410"/>
    <lineage>
        <taxon>Eukaryota</taxon>
        <taxon>Fungi</taxon>
        <taxon>Dikarya</taxon>
        <taxon>Ascomycota</taxon>
        <taxon>Pezizomycotina</taxon>
        <taxon>Sordariomycetes</taxon>
        <taxon>Hypocreomycetidae</taxon>
        <taxon>Hypocreales</taxon>
        <taxon>Nectriaceae</taxon>
        <taxon>Neonectria</taxon>
    </lineage>
</organism>
<dbReference type="GO" id="GO:0033617">
    <property type="term" value="P:mitochondrial respiratory chain complex IV assembly"/>
    <property type="evidence" value="ECO:0007669"/>
    <property type="project" value="InterPro"/>
</dbReference>
<dbReference type="Pfam" id="PF08695">
    <property type="entry name" value="Coa1"/>
    <property type="match status" value="1"/>
</dbReference>
<sequence>MQHQLTLPRLVQRRLAAAALRPRPVSVRPVQRRWLTRAPKPGDGPMLARRADRELPDINEVRFQWRKTLPIFLVIVTTCSVAIFNYQKMSSPIVSSTLYALRTSPEARALLGDEVYFKHQIPWIHGEMNQLHGRIDIWFSVRGSKGVGSMRFASNRPGPKAYFETTEWSLTMEDGTRLDLLDIGDPFRALTGIGSDDPAPMSQMEEDAATRGFRKQVDYK</sequence>
<dbReference type="GO" id="GO:0005743">
    <property type="term" value="C:mitochondrial inner membrane"/>
    <property type="evidence" value="ECO:0007669"/>
    <property type="project" value="TreeGrafter"/>
</dbReference>
<name>A0A0P7BRC5_9HYPO</name>
<gene>
    <name evidence="2" type="ORF">AK830_g3206</name>
</gene>
<dbReference type="PANTHER" id="PTHR28523:SF1">
    <property type="entry name" value="CYTOCHROME C OXIDASE ASSEMBLY FACTOR 1"/>
    <property type="match status" value="1"/>
</dbReference>
<keyword evidence="3" id="KW-1185">Reference proteome</keyword>
<protein>
    <recommendedName>
        <fullName evidence="4">Cytochrome c oxidase assembly factor 1</fullName>
    </recommendedName>
</protein>